<keyword evidence="3" id="KW-1185">Reference proteome</keyword>
<feature type="signal peptide" evidence="2">
    <location>
        <begin position="1"/>
        <end position="21"/>
    </location>
</feature>
<keyword evidence="2" id="KW-0732">Signal</keyword>
<organism evidence="3 4">
    <name type="scientific">Mesorhabditis belari</name>
    <dbReference type="NCBI Taxonomy" id="2138241"/>
    <lineage>
        <taxon>Eukaryota</taxon>
        <taxon>Metazoa</taxon>
        <taxon>Ecdysozoa</taxon>
        <taxon>Nematoda</taxon>
        <taxon>Chromadorea</taxon>
        <taxon>Rhabditida</taxon>
        <taxon>Rhabditina</taxon>
        <taxon>Rhabditomorpha</taxon>
        <taxon>Rhabditoidea</taxon>
        <taxon>Rhabditidae</taxon>
        <taxon>Mesorhabditinae</taxon>
        <taxon>Mesorhabditis</taxon>
    </lineage>
</organism>
<feature type="compositionally biased region" description="Basic and acidic residues" evidence="1">
    <location>
        <begin position="44"/>
        <end position="92"/>
    </location>
</feature>
<reference evidence="4" key="1">
    <citation type="submission" date="2024-02" db="UniProtKB">
        <authorList>
            <consortium name="WormBaseParasite"/>
        </authorList>
    </citation>
    <scope>IDENTIFICATION</scope>
</reference>
<evidence type="ECO:0000313" key="4">
    <source>
        <dbReference type="WBParaSite" id="MBELARI_LOCUS12220"/>
    </source>
</evidence>
<feature type="region of interest" description="Disordered" evidence="1">
    <location>
        <begin position="25"/>
        <end position="92"/>
    </location>
</feature>
<evidence type="ECO:0000256" key="2">
    <source>
        <dbReference type="SAM" id="SignalP"/>
    </source>
</evidence>
<feature type="chain" id="PRO_5042279491" evidence="2">
    <location>
        <begin position="22"/>
        <end position="92"/>
    </location>
</feature>
<evidence type="ECO:0000256" key="1">
    <source>
        <dbReference type="SAM" id="MobiDB-lite"/>
    </source>
</evidence>
<dbReference type="WBParaSite" id="MBELARI_LOCUS12220">
    <property type="protein sequence ID" value="MBELARI_LOCUS12220"/>
    <property type="gene ID" value="MBELARI_LOCUS12220"/>
</dbReference>
<name>A0AAF3EE21_9BILA</name>
<dbReference type="Proteomes" id="UP000887575">
    <property type="component" value="Unassembled WGS sequence"/>
</dbReference>
<evidence type="ECO:0000313" key="3">
    <source>
        <dbReference type="Proteomes" id="UP000887575"/>
    </source>
</evidence>
<protein>
    <submittedName>
        <fullName evidence="4">Uncharacterized protein</fullName>
    </submittedName>
</protein>
<dbReference type="AlphaFoldDB" id="A0AAF3EE21"/>
<sequence>MKLLLLLTLFSAVFLISVICAENSTKTEENPEKGKLASASSESSEEKSAEESKSSSSESKSKESSELSEQAKNETILDKGQTKDEKLKKVTI</sequence>
<feature type="compositionally biased region" description="Basic and acidic residues" evidence="1">
    <location>
        <begin position="25"/>
        <end position="35"/>
    </location>
</feature>
<proteinExistence type="predicted"/>
<accession>A0AAF3EE21</accession>